<comment type="caution">
    <text evidence="2">The sequence shown here is derived from an EMBL/GenBank/DDBJ whole genome shotgun (WGS) entry which is preliminary data.</text>
</comment>
<dbReference type="PANTHER" id="PTHR43464">
    <property type="entry name" value="METHYLTRANSFERASE"/>
    <property type="match status" value="1"/>
</dbReference>
<dbReference type="GO" id="GO:0010420">
    <property type="term" value="F:polyprenyldihydroxybenzoate methyltransferase activity"/>
    <property type="evidence" value="ECO:0007669"/>
    <property type="project" value="TreeGrafter"/>
</dbReference>
<reference evidence="2" key="1">
    <citation type="submission" date="2020-06" db="EMBL/GenBank/DDBJ databases">
        <authorList>
            <consortium name="Plant Systems Biology data submission"/>
        </authorList>
    </citation>
    <scope>NUCLEOTIDE SEQUENCE</scope>
    <source>
        <strain evidence="2">D6</strain>
    </source>
</reference>
<dbReference type="InterPro" id="IPR025714">
    <property type="entry name" value="Methyltranfer_dom"/>
</dbReference>
<evidence type="ECO:0000313" key="2">
    <source>
        <dbReference type="EMBL" id="CAB9523486.1"/>
    </source>
</evidence>
<dbReference type="InterPro" id="IPR029063">
    <property type="entry name" value="SAM-dependent_MTases_sf"/>
</dbReference>
<organism evidence="2 3">
    <name type="scientific">Seminavis robusta</name>
    <dbReference type="NCBI Taxonomy" id="568900"/>
    <lineage>
        <taxon>Eukaryota</taxon>
        <taxon>Sar</taxon>
        <taxon>Stramenopiles</taxon>
        <taxon>Ochrophyta</taxon>
        <taxon>Bacillariophyta</taxon>
        <taxon>Bacillariophyceae</taxon>
        <taxon>Bacillariophycidae</taxon>
        <taxon>Naviculales</taxon>
        <taxon>Naviculaceae</taxon>
        <taxon>Seminavis</taxon>
    </lineage>
</organism>
<accession>A0A9N8EQ73</accession>
<keyword evidence="3" id="KW-1185">Reference proteome</keyword>
<name>A0A9N8EQ73_9STRA</name>
<dbReference type="EMBL" id="CAICTM010001420">
    <property type="protein sequence ID" value="CAB9523486.1"/>
    <property type="molecule type" value="Genomic_DNA"/>
</dbReference>
<protein>
    <recommendedName>
        <fullName evidence="1">Methyltransferase domain-containing protein</fullName>
    </recommendedName>
</protein>
<sequence>MGNVKSTAENAANETVISRRMPNPKLVDRVLAPIRQQIQDLVVSTGKSSKGGPKMMRVLDVACGTGDQLFRLRRDNQIDYGLGIDLNPESIQYARERAQAAGLVLYNDDNDNHDCLEYRIQDLQDLQQQQQTETDNQFDIAMATLFFHVVPWPTAVSLLMTMSSMAPKLIVAAFVPGEKWQDKLLLWLDQRFTSHYAAFCHYLEKGSFEGLLQECDNCLEVEQVLLTNDATIRIYVLRSKAFVNGQGN</sequence>
<dbReference type="Gene3D" id="3.40.50.150">
    <property type="entry name" value="Vaccinia Virus protein VP39"/>
    <property type="match status" value="1"/>
</dbReference>
<dbReference type="AlphaFoldDB" id="A0A9N8EQ73"/>
<gene>
    <name evidence="2" type="ORF">SEMRO_1422_G271320.1</name>
</gene>
<evidence type="ECO:0000313" key="3">
    <source>
        <dbReference type="Proteomes" id="UP001153069"/>
    </source>
</evidence>
<dbReference type="CDD" id="cd02440">
    <property type="entry name" value="AdoMet_MTases"/>
    <property type="match status" value="1"/>
</dbReference>
<dbReference type="SUPFAM" id="SSF53335">
    <property type="entry name" value="S-adenosyl-L-methionine-dependent methyltransferases"/>
    <property type="match status" value="1"/>
</dbReference>
<dbReference type="Proteomes" id="UP001153069">
    <property type="component" value="Unassembled WGS sequence"/>
</dbReference>
<feature type="domain" description="Methyltransferase" evidence="1">
    <location>
        <begin position="55"/>
        <end position="153"/>
    </location>
</feature>
<dbReference type="PANTHER" id="PTHR43464:SF23">
    <property type="entry name" value="JUVENILE HORMONE ACID O-METHYLTRANSFERASE"/>
    <property type="match status" value="1"/>
</dbReference>
<dbReference type="Pfam" id="PF13847">
    <property type="entry name" value="Methyltransf_31"/>
    <property type="match status" value="1"/>
</dbReference>
<evidence type="ECO:0000259" key="1">
    <source>
        <dbReference type="Pfam" id="PF13847"/>
    </source>
</evidence>
<proteinExistence type="predicted"/>